<evidence type="ECO:0000256" key="7">
    <source>
        <dbReference type="ARBA" id="ARBA00023136"/>
    </source>
</evidence>
<keyword evidence="6 8" id="KW-0408">Iron</keyword>
<dbReference type="CDD" id="cd03499">
    <property type="entry name" value="SQR_TypeC_SdhC"/>
    <property type="match status" value="1"/>
</dbReference>
<gene>
    <name evidence="10" type="primary">sdh3</name>
</gene>
<keyword evidence="3 9" id="KW-0812">Transmembrane</keyword>
<dbReference type="GO" id="GO:0005739">
    <property type="term" value="C:mitochondrion"/>
    <property type="evidence" value="ECO:0007669"/>
    <property type="project" value="GOC"/>
</dbReference>
<keyword evidence="7 9" id="KW-0472">Membrane</keyword>
<evidence type="ECO:0000256" key="2">
    <source>
        <dbReference type="ARBA" id="ARBA00022617"/>
    </source>
</evidence>
<dbReference type="GO" id="GO:0046872">
    <property type="term" value="F:metal ion binding"/>
    <property type="evidence" value="ECO:0007669"/>
    <property type="project" value="UniProtKB-KW"/>
</dbReference>
<keyword evidence="10" id="KW-0496">Mitochondrion</keyword>
<dbReference type="NCBIfam" id="TIGR02970">
    <property type="entry name" value="succ_dehyd_cytB"/>
    <property type="match status" value="1"/>
</dbReference>
<dbReference type="GO" id="GO:0009055">
    <property type="term" value="F:electron transfer activity"/>
    <property type="evidence" value="ECO:0007669"/>
    <property type="project" value="InterPro"/>
</dbReference>
<evidence type="ECO:0000256" key="3">
    <source>
        <dbReference type="ARBA" id="ARBA00022692"/>
    </source>
</evidence>
<organism evidence="10">
    <name type="scientific">Pyropia vietnamensis</name>
    <dbReference type="NCBI Taxonomy" id="683352"/>
    <lineage>
        <taxon>Eukaryota</taxon>
        <taxon>Rhodophyta</taxon>
        <taxon>Bangiophyceae</taxon>
        <taxon>Bangiales</taxon>
        <taxon>Bangiaceae</taxon>
        <taxon>Pyropia</taxon>
    </lineage>
</organism>
<dbReference type="AlphaFoldDB" id="H3JS72"/>
<dbReference type="Pfam" id="PF01127">
    <property type="entry name" value="Sdh_cyt"/>
    <property type="match status" value="1"/>
</dbReference>
<protein>
    <submittedName>
        <fullName evidence="10">Succinate:cytochrome c oxidoreductase subunit 3</fullName>
    </submittedName>
</protein>
<dbReference type="PROSITE" id="PS01001">
    <property type="entry name" value="SDH_CYT_2"/>
    <property type="match status" value="1"/>
</dbReference>
<dbReference type="GO" id="GO:0006121">
    <property type="term" value="P:mitochondrial electron transport, succinate to ubiquinone"/>
    <property type="evidence" value="ECO:0007669"/>
    <property type="project" value="TreeGrafter"/>
</dbReference>
<evidence type="ECO:0000256" key="1">
    <source>
        <dbReference type="ARBA" id="ARBA00004141"/>
    </source>
</evidence>
<evidence type="ECO:0000256" key="9">
    <source>
        <dbReference type="SAM" id="Phobius"/>
    </source>
</evidence>
<keyword evidence="5 9" id="KW-1133">Transmembrane helix</keyword>
<evidence type="ECO:0000256" key="4">
    <source>
        <dbReference type="ARBA" id="ARBA00022723"/>
    </source>
</evidence>
<reference evidence="10" key="1">
    <citation type="submission" date="2009-10" db="EMBL/GenBank/DDBJ databases">
        <title>Phylogenetic relationship between Japanese Porphyra species (Bangiales, Rhodophyta) based on partial sequences of mitochondrial genes.</title>
        <authorList>
            <person name="Abe M."/>
            <person name="Kobayashi M."/>
            <person name="Fujiyoshi E."/>
            <person name="Tamaki M."/>
            <person name="Kikuchi N."/>
        </authorList>
    </citation>
    <scope>NUCLEOTIDE SEQUENCE</scope>
</reference>
<comment type="subcellular location">
    <subcellularLocation>
        <location evidence="1">Membrane</location>
        <topology evidence="1">Multi-pass membrane protein</topology>
    </subcellularLocation>
</comment>
<dbReference type="PANTHER" id="PTHR10978:SF5">
    <property type="entry name" value="SUCCINATE DEHYDROGENASE CYTOCHROME B560 SUBUNIT, MITOCHONDRIAL"/>
    <property type="match status" value="1"/>
</dbReference>
<dbReference type="PANTHER" id="PTHR10978">
    <property type="entry name" value="SUCCINATE DEHYDROGENASE CYTOCHROME B560 SUBUNIT"/>
    <property type="match status" value="1"/>
</dbReference>
<evidence type="ECO:0000313" key="10">
    <source>
        <dbReference type="EMBL" id="BAL63270.1"/>
    </source>
</evidence>
<feature type="binding site" description="axial binding residue" evidence="8">
    <location>
        <position position="85"/>
    </location>
    <ligand>
        <name>heme</name>
        <dbReference type="ChEBI" id="CHEBI:30413"/>
        <note>ligand shared with second transmembrane subunit</note>
    </ligand>
    <ligandPart>
        <name>Fe</name>
        <dbReference type="ChEBI" id="CHEBI:18248"/>
    </ligandPart>
</feature>
<evidence type="ECO:0000256" key="6">
    <source>
        <dbReference type="ARBA" id="ARBA00023004"/>
    </source>
</evidence>
<proteinExistence type="predicted"/>
<feature type="transmembrane region" description="Helical" evidence="9">
    <location>
        <begin position="106"/>
        <end position="127"/>
    </location>
</feature>
<dbReference type="Gene3D" id="1.20.1300.10">
    <property type="entry name" value="Fumarate reductase/succinate dehydrogenase, transmembrane subunit"/>
    <property type="match status" value="1"/>
</dbReference>
<dbReference type="EMBL" id="AB525403">
    <property type="protein sequence ID" value="BAL63270.1"/>
    <property type="molecule type" value="Genomic_DNA"/>
</dbReference>
<keyword evidence="4 8" id="KW-0479">Metal-binding</keyword>
<dbReference type="InterPro" id="IPR034804">
    <property type="entry name" value="SQR/QFR_C/D"/>
</dbReference>
<accession>H3JS72</accession>
<dbReference type="PIRSF" id="PIRSF000178">
    <property type="entry name" value="SDH_cyt_b560"/>
    <property type="match status" value="1"/>
</dbReference>
<dbReference type="GO" id="GO:0006099">
    <property type="term" value="P:tricarboxylic acid cycle"/>
    <property type="evidence" value="ECO:0007669"/>
    <property type="project" value="InterPro"/>
</dbReference>
<evidence type="ECO:0000256" key="5">
    <source>
        <dbReference type="ARBA" id="ARBA00022989"/>
    </source>
</evidence>
<dbReference type="GO" id="GO:0016020">
    <property type="term" value="C:membrane"/>
    <property type="evidence" value="ECO:0007669"/>
    <property type="project" value="UniProtKB-SubCell"/>
</dbReference>
<evidence type="ECO:0000256" key="8">
    <source>
        <dbReference type="PIRSR" id="PIRSR000178-1"/>
    </source>
</evidence>
<dbReference type="InterPro" id="IPR000701">
    <property type="entry name" value="SuccDH_FuR_B_TM-su"/>
</dbReference>
<dbReference type="InterPro" id="IPR018495">
    <property type="entry name" value="Succ_DH_cyt_bsu_CS"/>
</dbReference>
<geneLocation type="mitochondrion" evidence="10"/>
<dbReference type="PROSITE" id="PS01000">
    <property type="entry name" value="SDH_CYT_1"/>
    <property type="match status" value="1"/>
</dbReference>
<name>H3JS72_9RHOD</name>
<feature type="transmembrane region" description="Helical" evidence="9">
    <location>
        <begin position="25"/>
        <end position="45"/>
    </location>
</feature>
<feature type="transmembrane region" description="Helical" evidence="9">
    <location>
        <begin position="66"/>
        <end position="86"/>
    </location>
</feature>
<dbReference type="InterPro" id="IPR014314">
    <property type="entry name" value="Succ_DH_cytb556"/>
</dbReference>
<comment type="cofactor">
    <cofactor evidence="8">
        <name>heme</name>
        <dbReference type="ChEBI" id="CHEBI:30413"/>
    </cofactor>
    <text evidence="8">The heme is bound between the two transmembrane subunits.</text>
</comment>
<keyword evidence="2 8" id="KW-0349">Heme</keyword>
<dbReference type="SUPFAM" id="SSF81343">
    <property type="entry name" value="Fumarate reductase respiratory complex transmembrane subunits"/>
    <property type="match status" value="1"/>
</dbReference>
<sequence>MNNINRPLSPHLTIYNPQKSSIFSIWHRISGVFMFTLINSFFFLLNQAYFSYTISFFQNFLEDYTISNLLLFSMKLLVSVIFLYHITNGIRHFLWDSVIHVSTKKVYQDSNFLLFFIFINVILQFYVKF</sequence>